<accession>A0A0N1JTY5</accession>
<name>A0A0N1JTY5_9NEIS</name>
<dbReference type="AlphaFoldDB" id="A0A0N1JTY5"/>
<proteinExistence type="predicted"/>
<evidence type="ECO:0000313" key="3">
    <source>
        <dbReference type="EMBL" id="KPC55377.1"/>
    </source>
</evidence>
<evidence type="ECO:0008006" key="5">
    <source>
        <dbReference type="Google" id="ProtNLM"/>
    </source>
</evidence>
<feature type="region of interest" description="Disordered" evidence="1">
    <location>
        <begin position="23"/>
        <end position="55"/>
    </location>
</feature>
<feature type="compositionally biased region" description="Basic residues" evidence="1">
    <location>
        <begin position="35"/>
        <end position="45"/>
    </location>
</feature>
<sequence length="55" mass="5871">MKYLIAAAVAFCFAGVSFADEMPEKATPDSVQKTQKQRVKHKKTKTPAASAAASN</sequence>
<feature type="signal peptide" evidence="2">
    <location>
        <begin position="1"/>
        <end position="19"/>
    </location>
</feature>
<dbReference type="Proteomes" id="UP000037939">
    <property type="component" value="Unassembled WGS sequence"/>
</dbReference>
<dbReference type="EMBL" id="LAQT01000001">
    <property type="protein sequence ID" value="KPC55377.1"/>
    <property type="molecule type" value="Genomic_DNA"/>
</dbReference>
<feature type="chain" id="PRO_5005875324" description="Acid shock protein" evidence="2">
    <location>
        <begin position="20"/>
        <end position="55"/>
    </location>
</feature>
<gene>
    <name evidence="3" type="ORF">WG78_01930</name>
</gene>
<evidence type="ECO:0000313" key="4">
    <source>
        <dbReference type="Proteomes" id="UP000037939"/>
    </source>
</evidence>
<evidence type="ECO:0000256" key="1">
    <source>
        <dbReference type="SAM" id="MobiDB-lite"/>
    </source>
</evidence>
<keyword evidence="2" id="KW-0732">Signal</keyword>
<dbReference type="RefSeq" id="WP_161805053.1">
    <property type="nucleotide sequence ID" value="NZ_LAQT01000001.1"/>
</dbReference>
<organism evidence="3 4">
    <name type="scientific">Amantichitinum ursilacus</name>
    <dbReference type="NCBI Taxonomy" id="857265"/>
    <lineage>
        <taxon>Bacteria</taxon>
        <taxon>Pseudomonadati</taxon>
        <taxon>Pseudomonadota</taxon>
        <taxon>Betaproteobacteria</taxon>
        <taxon>Neisseriales</taxon>
        <taxon>Chitinibacteraceae</taxon>
        <taxon>Amantichitinum</taxon>
    </lineage>
</organism>
<evidence type="ECO:0000256" key="2">
    <source>
        <dbReference type="SAM" id="SignalP"/>
    </source>
</evidence>
<dbReference type="STRING" id="857265.WG78_01930"/>
<comment type="caution">
    <text evidence="3">The sequence shown here is derived from an EMBL/GenBank/DDBJ whole genome shotgun (WGS) entry which is preliminary data.</text>
</comment>
<keyword evidence="4" id="KW-1185">Reference proteome</keyword>
<protein>
    <recommendedName>
        <fullName evidence="5">Acid shock protein</fullName>
    </recommendedName>
</protein>
<reference evidence="3 4" key="1">
    <citation type="submission" date="2015-07" db="EMBL/GenBank/DDBJ databases">
        <title>Draft genome sequence of the Amantichitinum ursilacus IGB-41, a new chitin-degrading bacterium.</title>
        <authorList>
            <person name="Kirstahler P."/>
            <person name="Guenther M."/>
            <person name="Grumaz C."/>
            <person name="Rupp S."/>
            <person name="Zibek S."/>
            <person name="Sohn K."/>
        </authorList>
    </citation>
    <scope>NUCLEOTIDE SEQUENCE [LARGE SCALE GENOMIC DNA]</scope>
    <source>
        <strain evidence="3 4">IGB-41</strain>
    </source>
</reference>